<dbReference type="OrthoDB" id="3139007at2759"/>
<accession>A0A074SMR8</accession>
<dbReference type="HOGENOM" id="CLU_032504_2_0_1"/>
<dbReference type="AlphaFoldDB" id="A0A074SMR8"/>
<evidence type="ECO:0008006" key="3">
    <source>
        <dbReference type="Google" id="ProtNLM"/>
    </source>
</evidence>
<protein>
    <recommendedName>
        <fullName evidence="3">MYND-type domain-containing protein</fullName>
    </recommendedName>
</protein>
<evidence type="ECO:0000313" key="2">
    <source>
        <dbReference type="Proteomes" id="UP000027456"/>
    </source>
</evidence>
<reference evidence="1 2" key="1">
    <citation type="submission" date="2013-12" db="EMBL/GenBank/DDBJ databases">
        <authorList>
            <person name="Cubeta M."/>
            <person name="Pakala S."/>
            <person name="Fedorova N."/>
            <person name="Thomas E."/>
            <person name="Dean R."/>
            <person name="Jabaji S."/>
            <person name="Neate S."/>
            <person name="Toda T."/>
            <person name="Tavantzis S."/>
            <person name="Vilgalys R."/>
            <person name="Bharathan N."/>
            <person name="Pakala S."/>
            <person name="Losada L.S."/>
            <person name="Zafar N."/>
            <person name="Nierman W."/>
        </authorList>
    </citation>
    <scope>NUCLEOTIDE SEQUENCE [LARGE SCALE GENOMIC DNA]</scope>
    <source>
        <strain evidence="1 2">123E</strain>
    </source>
</reference>
<dbReference type="Proteomes" id="UP000027456">
    <property type="component" value="Unassembled WGS sequence"/>
</dbReference>
<gene>
    <name evidence="1" type="ORF">V565_063730</name>
</gene>
<organism evidence="1 2">
    <name type="scientific">Rhizoctonia solani 123E</name>
    <dbReference type="NCBI Taxonomy" id="1423351"/>
    <lineage>
        <taxon>Eukaryota</taxon>
        <taxon>Fungi</taxon>
        <taxon>Dikarya</taxon>
        <taxon>Basidiomycota</taxon>
        <taxon>Agaricomycotina</taxon>
        <taxon>Agaricomycetes</taxon>
        <taxon>Cantharellales</taxon>
        <taxon>Ceratobasidiaceae</taxon>
        <taxon>Rhizoctonia</taxon>
    </lineage>
</organism>
<keyword evidence="2" id="KW-1185">Reference proteome</keyword>
<dbReference type="EMBL" id="AZST01000177">
    <property type="protein sequence ID" value="KEP51327.1"/>
    <property type="molecule type" value="Genomic_DNA"/>
</dbReference>
<evidence type="ECO:0000313" key="1">
    <source>
        <dbReference type="EMBL" id="KEP51327.1"/>
    </source>
</evidence>
<sequence>MIEPHPVWGRPIEDYAASYELDSFLQELVPNATPGTTMLVIPAEPLRFIKEISKIGEEHNEVQVKSLAKHVNLEKLKVILEITSVHQSFLFLHNPLLVPGCIKLMTAMDAMEEQSLFRYEYGYLCFRIISIILGVFLADKQEECGPDGIIGLMRACPETHPLTTLDRIAALVSQREFDSASKATKAEKAAKLVTLIPLQVASTLFKLVWVNRKLWFKALSATYTPGLPAVMLLFWQVWGLVSLNSRDRIHDPLGVWLYDILRRCCLVCTTGQEMAVRSMMYDVRKLSGQWWNLGGERWKHGPLVDTEDSKAIIRAYLRRLKPTNSTGWKVPDMILVYHLIEFVAGFVVPEAEDLLPCLIGDSIDLFWQSLIDNQFGHEQTVLKLGRMFIYILKMINNILPQASDYTKEQLLERIDKSHFIDLLGRTLLMCTPGVPGGAYGHEDDGHPDFMTCTNEICIHLQDSIPGHMFEPKFSHILDDWIKYYSFLEYRCEMGSSLEKHRENARHVQGIWKRVLHTLKQADHVAVAVGCVPPLCSYARCPFPCDPFGMRNKCAQCPAGYCSLDCQTRDWTCGSELGPHSRRCEIISRLESMGIRAKH</sequence>
<name>A0A074SMR8_9AGAM</name>
<proteinExistence type="predicted"/>
<comment type="caution">
    <text evidence="1">The sequence shown here is derived from an EMBL/GenBank/DDBJ whole genome shotgun (WGS) entry which is preliminary data.</text>
</comment>